<feature type="transmembrane region" description="Helical" evidence="8">
    <location>
        <begin position="92"/>
        <end position="109"/>
    </location>
</feature>
<gene>
    <name evidence="9" type="ORF">RB653_000002</name>
</gene>
<comment type="subcellular location">
    <subcellularLocation>
        <location evidence="1">Membrane</location>
        <topology evidence="1">Multi-pass membrane protein</topology>
    </subcellularLocation>
</comment>
<feature type="transmembrane region" description="Helical" evidence="8">
    <location>
        <begin position="210"/>
        <end position="230"/>
    </location>
</feature>
<name>A0AAN7U6H5_9MYCE</name>
<evidence type="ECO:0000256" key="2">
    <source>
        <dbReference type="ARBA" id="ARBA00007863"/>
    </source>
</evidence>
<feature type="region of interest" description="Disordered" evidence="7">
    <location>
        <begin position="407"/>
        <end position="426"/>
    </location>
</feature>
<evidence type="ECO:0000256" key="7">
    <source>
        <dbReference type="SAM" id="MobiDB-lite"/>
    </source>
</evidence>
<sequence>MSGIISLVKESNFFKSGLIDKRLMKKRLTGLALGQLLSVMIAGTGIFSQLLVEKYGVNIPTSQSLLNYILLCVYLLVLVKRGVLWETIKTKSIYFAPLALVDMEANYIVVKAYQYTTITSVMLLDCFTIPCVVVLSRIFLKTRFTFVHIIAVVLALAGMAILVVSDIIQGDSANGGSNPLLGDFLCLASSVCYAISNVGQEATVKKYDRVTYLAMIGLYGSIFCGIQIAILERNELATMTWSGGVIGYIVGFALCLFIMYSFTPTMMEIAGATVMNLSLLTSDIFGIIVAIFVFDRDLSWLYFLSFFVIVSALIIYNLSAPHVKSSEIQNLINSDEKSIHYNCSLNNNNNSNDNNNNNNNNNENGSSDSLTNSSTNLILDKDNNIVKEITPDGAGVASNETITILDNDENPTTLNSSNHNNNEYIV</sequence>
<dbReference type="PANTHER" id="PTHR14233">
    <property type="entry name" value="DUF914-RELATED"/>
    <property type="match status" value="1"/>
</dbReference>
<keyword evidence="5 8" id="KW-1133">Transmembrane helix</keyword>
<dbReference type="SUPFAM" id="SSF103481">
    <property type="entry name" value="Multidrug resistance efflux transporter EmrE"/>
    <property type="match status" value="1"/>
</dbReference>
<feature type="transmembrane region" description="Helical" evidence="8">
    <location>
        <begin position="64"/>
        <end position="80"/>
    </location>
</feature>
<dbReference type="GO" id="GO:0016020">
    <property type="term" value="C:membrane"/>
    <property type="evidence" value="ECO:0007669"/>
    <property type="project" value="UniProtKB-SubCell"/>
</dbReference>
<dbReference type="Pfam" id="PF06027">
    <property type="entry name" value="SLC35F"/>
    <property type="match status" value="1"/>
</dbReference>
<reference evidence="9 10" key="1">
    <citation type="submission" date="2023-11" db="EMBL/GenBank/DDBJ databases">
        <title>Dfirmibasis_genome.</title>
        <authorList>
            <person name="Edelbroek B."/>
            <person name="Kjellin J."/>
            <person name="Jerlstrom-Hultqvist J."/>
            <person name="Soderbom F."/>
        </authorList>
    </citation>
    <scope>NUCLEOTIDE SEQUENCE [LARGE SCALE GENOMIC DNA]</scope>
    <source>
        <strain evidence="9 10">TNS-C-14</strain>
    </source>
</reference>
<feature type="transmembrane region" description="Helical" evidence="8">
    <location>
        <begin position="242"/>
        <end position="262"/>
    </location>
</feature>
<keyword evidence="10" id="KW-1185">Reference proteome</keyword>
<feature type="transmembrane region" description="Helical" evidence="8">
    <location>
        <begin position="147"/>
        <end position="168"/>
    </location>
</feature>
<feature type="region of interest" description="Disordered" evidence="7">
    <location>
        <begin position="345"/>
        <end position="373"/>
    </location>
</feature>
<feature type="transmembrane region" description="Helical" evidence="8">
    <location>
        <begin position="31"/>
        <end position="52"/>
    </location>
</feature>
<comment type="caution">
    <text evidence="9">The sequence shown here is derived from an EMBL/GenBank/DDBJ whole genome shotgun (WGS) entry which is preliminary data.</text>
</comment>
<feature type="transmembrane region" description="Helical" evidence="8">
    <location>
        <begin position="300"/>
        <end position="318"/>
    </location>
</feature>
<evidence type="ECO:0000256" key="5">
    <source>
        <dbReference type="ARBA" id="ARBA00022989"/>
    </source>
</evidence>
<dbReference type="PANTHER" id="PTHR14233:SF4">
    <property type="entry name" value="SOLUTE CARRIER FAMILY 35 MEMBER F2"/>
    <property type="match status" value="1"/>
</dbReference>
<feature type="transmembrane region" description="Helical" evidence="8">
    <location>
        <begin position="115"/>
        <end position="135"/>
    </location>
</feature>
<evidence type="ECO:0000256" key="1">
    <source>
        <dbReference type="ARBA" id="ARBA00004141"/>
    </source>
</evidence>
<evidence type="ECO:0000256" key="8">
    <source>
        <dbReference type="SAM" id="Phobius"/>
    </source>
</evidence>
<accession>A0AAN7U6H5</accession>
<dbReference type="Proteomes" id="UP001344447">
    <property type="component" value="Unassembled WGS sequence"/>
</dbReference>
<evidence type="ECO:0000313" key="10">
    <source>
        <dbReference type="Proteomes" id="UP001344447"/>
    </source>
</evidence>
<dbReference type="InterPro" id="IPR052221">
    <property type="entry name" value="SLC35F_Transporter"/>
</dbReference>
<evidence type="ECO:0000256" key="4">
    <source>
        <dbReference type="ARBA" id="ARBA00022692"/>
    </source>
</evidence>
<protein>
    <submittedName>
        <fullName evidence="9">Uncharacterized protein</fullName>
    </submittedName>
</protein>
<dbReference type="AlphaFoldDB" id="A0AAN7U6H5"/>
<keyword evidence="6 8" id="KW-0472">Membrane</keyword>
<dbReference type="GO" id="GO:0022857">
    <property type="term" value="F:transmembrane transporter activity"/>
    <property type="evidence" value="ECO:0007669"/>
    <property type="project" value="InterPro"/>
</dbReference>
<feature type="transmembrane region" description="Helical" evidence="8">
    <location>
        <begin position="274"/>
        <end position="294"/>
    </location>
</feature>
<feature type="transmembrane region" description="Helical" evidence="8">
    <location>
        <begin position="180"/>
        <end position="198"/>
    </location>
</feature>
<feature type="compositionally biased region" description="Low complexity" evidence="7">
    <location>
        <begin position="346"/>
        <end position="373"/>
    </location>
</feature>
<proteinExistence type="inferred from homology"/>
<dbReference type="EMBL" id="JAVFKY010000002">
    <property type="protein sequence ID" value="KAK5579990.1"/>
    <property type="molecule type" value="Genomic_DNA"/>
</dbReference>
<evidence type="ECO:0000313" key="9">
    <source>
        <dbReference type="EMBL" id="KAK5579990.1"/>
    </source>
</evidence>
<keyword evidence="3" id="KW-0813">Transport</keyword>
<dbReference type="InterPro" id="IPR037185">
    <property type="entry name" value="EmrE-like"/>
</dbReference>
<dbReference type="InterPro" id="IPR009262">
    <property type="entry name" value="SLC35_F1/F2/F6"/>
</dbReference>
<organism evidence="9 10">
    <name type="scientific">Dictyostelium firmibasis</name>
    <dbReference type="NCBI Taxonomy" id="79012"/>
    <lineage>
        <taxon>Eukaryota</taxon>
        <taxon>Amoebozoa</taxon>
        <taxon>Evosea</taxon>
        <taxon>Eumycetozoa</taxon>
        <taxon>Dictyostelia</taxon>
        <taxon>Dictyosteliales</taxon>
        <taxon>Dictyosteliaceae</taxon>
        <taxon>Dictyostelium</taxon>
    </lineage>
</organism>
<keyword evidence="4 8" id="KW-0812">Transmembrane</keyword>
<evidence type="ECO:0000256" key="6">
    <source>
        <dbReference type="ARBA" id="ARBA00023136"/>
    </source>
</evidence>
<evidence type="ECO:0000256" key="3">
    <source>
        <dbReference type="ARBA" id="ARBA00022448"/>
    </source>
</evidence>
<comment type="similarity">
    <text evidence="2">Belongs to the SLC35F solute transporter family.</text>
</comment>